<dbReference type="WBParaSite" id="ALUE_0000196101-mRNA-1">
    <property type="protein sequence ID" value="ALUE_0000196101-mRNA-1"/>
    <property type="gene ID" value="ALUE_0000196101"/>
</dbReference>
<keyword evidence="1" id="KW-0472">Membrane</keyword>
<dbReference type="AlphaFoldDB" id="A0A0M3HKB6"/>
<protein>
    <submittedName>
        <fullName evidence="3">G_PROTEIN_RECEP_F1_2 domain-containing protein</fullName>
    </submittedName>
</protein>
<feature type="transmembrane region" description="Helical" evidence="1">
    <location>
        <begin position="6"/>
        <end position="24"/>
    </location>
</feature>
<name>A0A0M3HKB6_ASCLU</name>
<evidence type="ECO:0000256" key="1">
    <source>
        <dbReference type="SAM" id="Phobius"/>
    </source>
</evidence>
<organism evidence="2 3">
    <name type="scientific">Ascaris lumbricoides</name>
    <name type="common">Giant roundworm</name>
    <dbReference type="NCBI Taxonomy" id="6252"/>
    <lineage>
        <taxon>Eukaryota</taxon>
        <taxon>Metazoa</taxon>
        <taxon>Ecdysozoa</taxon>
        <taxon>Nematoda</taxon>
        <taxon>Chromadorea</taxon>
        <taxon>Rhabditida</taxon>
        <taxon>Spirurina</taxon>
        <taxon>Ascaridomorpha</taxon>
        <taxon>Ascaridoidea</taxon>
        <taxon>Ascarididae</taxon>
        <taxon>Ascaris</taxon>
    </lineage>
</organism>
<keyword evidence="2" id="KW-1185">Reference proteome</keyword>
<accession>A0A0M3HKB6</accession>
<evidence type="ECO:0000313" key="2">
    <source>
        <dbReference type="Proteomes" id="UP000036681"/>
    </source>
</evidence>
<proteinExistence type="predicted"/>
<evidence type="ECO:0000313" key="3">
    <source>
        <dbReference type="WBParaSite" id="ALUE_0000196101-mRNA-1"/>
    </source>
</evidence>
<dbReference type="Proteomes" id="UP000036681">
    <property type="component" value="Unplaced"/>
</dbReference>
<keyword evidence="1" id="KW-1133">Transmembrane helix</keyword>
<sequence length="63" mass="7156">IGRVAVLASSDILLAIAASLHFHYAKCKVRRHRFTLRIFSYVRKSASSVFSCWRLCDAICIRA</sequence>
<keyword evidence="1" id="KW-0812">Transmembrane</keyword>
<reference evidence="3" key="1">
    <citation type="submission" date="2017-02" db="UniProtKB">
        <authorList>
            <consortium name="WormBaseParasite"/>
        </authorList>
    </citation>
    <scope>IDENTIFICATION</scope>
</reference>